<feature type="compositionally biased region" description="Polar residues" evidence="4">
    <location>
        <begin position="92"/>
        <end position="101"/>
    </location>
</feature>
<feature type="compositionally biased region" description="Basic residues" evidence="4">
    <location>
        <begin position="839"/>
        <end position="849"/>
    </location>
</feature>
<keyword evidence="3" id="KW-0175">Coiled coil</keyword>
<feature type="compositionally biased region" description="Basic and acidic residues" evidence="4">
    <location>
        <begin position="798"/>
        <end position="820"/>
    </location>
</feature>
<feature type="compositionally biased region" description="Basic and acidic residues" evidence="4">
    <location>
        <begin position="412"/>
        <end position="439"/>
    </location>
</feature>
<sequence>MASPDKISSQQKLKMKMVSIDTWSVREQLCLASSVLRSGDQNWVSVSRSLKLFAEPNRPQDWLSPRNCALQYNSLLEKTGAHKRKRGERHPSSGSTDSLQGETAGEIILRQLTQERIEELQQLLESSRREYQKLKKELDLVQDGKLDDRLPEISKQIDEENEKKLNEQKSHIKWLQERESKQQELKQAQQLMLRSPTKTSNSSEAVDGEMVTGSPSVTDQLNIDISTEEVRETTTVSPSEAKQGSTGGSITPIVPAATPSSPLLTSLLRSPTATASVPPNATKGFTTPPSKPFTLTSPSGLSPGLKNLVSTAIGEDTSAIKVASTSPGTRVAAPTLTHLLELPLNSPGKPLPDLTVSEETEVSTVSVPNKNEVQTKSQDMEAEKIEETSVPENEEQVVLEETVETNDVTIVRTEKESCAKETEESKPSAEEETPAHDLLTETVESSVKKEDEPVSKAEDDIGLTLKEEQPEVTVAFDSEIEVSHTEDVEKIVEEMAVDVTATVGDMKSEPVEEEEVIHEEEEKIVEEVNEELADEKVEEKQQKTIEAESTSKSETETPKTTRRAQRGSRKKEIASEAEGTPSDEKTKSSELGPTTRRSSGRKGPQSDDQDTEVVEEPTETIVPTTGVGKKKTSLPPPLYVPSTSPAPSSGIDSTPNSPTSSVSTVAEDDRDYRTWKKSILLVWREISSHKNASLFAKPISEESVPGYRSLVMRPMDLSTIKKNIESGAIRSTVEFQRDISLMFFNSIIYNPTYHEVNRLAKEMYTESTTIIQEFVNAQLLAAHNVESMRPIRRETRDLARRTESLSSHEETPVKLEEGKTRAAKRASAAAQIDDSTTIKTKRRSRLHND</sequence>
<dbReference type="EMBL" id="GDIP01235564">
    <property type="protein sequence ID" value="JAI87837.1"/>
    <property type="molecule type" value="Transcribed_RNA"/>
</dbReference>
<dbReference type="Proteomes" id="UP000076858">
    <property type="component" value="Unassembled WGS sequence"/>
</dbReference>
<feature type="compositionally biased region" description="Basic and acidic residues" evidence="4">
    <location>
        <begin position="534"/>
        <end position="559"/>
    </location>
</feature>
<dbReference type="SUPFAM" id="SSF47370">
    <property type="entry name" value="Bromodomain"/>
    <property type="match status" value="1"/>
</dbReference>
<evidence type="ECO:0000259" key="5">
    <source>
        <dbReference type="PROSITE" id="PS50014"/>
    </source>
</evidence>
<keyword evidence="8" id="KW-1185">Reference proteome</keyword>
<evidence type="ECO:0000313" key="6">
    <source>
        <dbReference type="EMBL" id="JAI87837.1"/>
    </source>
</evidence>
<feature type="region of interest" description="Disordered" evidence="4">
    <location>
        <begin position="504"/>
        <end position="665"/>
    </location>
</feature>
<evidence type="ECO:0000313" key="8">
    <source>
        <dbReference type="Proteomes" id="UP000076858"/>
    </source>
</evidence>
<feature type="compositionally biased region" description="Basic and acidic residues" evidence="4">
    <location>
        <begin position="378"/>
        <end position="387"/>
    </location>
</feature>
<reference evidence="6" key="2">
    <citation type="submission" date="2015-10" db="EMBL/GenBank/DDBJ databases">
        <authorList>
            <person name="Gilbert D.G."/>
        </authorList>
    </citation>
    <scope>NUCLEOTIDE SEQUENCE</scope>
</reference>
<dbReference type="GO" id="GO:0035267">
    <property type="term" value="C:NuA4 histone acetyltransferase complex"/>
    <property type="evidence" value="ECO:0007669"/>
    <property type="project" value="TreeGrafter"/>
</dbReference>
<name>A0A0P4XX32_9CRUS</name>
<dbReference type="InterPro" id="IPR036427">
    <property type="entry name" value="Bromodomain-like_sf"/>
</dbReference>
<evidence type="ECO:0000256" key="3">
    <source>
        <dbReference type="SAM" id="Coils"/>
    </source>
</evidence>
<feature type="compositionally biased region" description="Polar residues" evidence="4">
    <location>
        <begin position="277"/>
        <end position="299"/>
    </location>
</feature>
<feature type="compositionally biased region" description="Acidic residues" evidence="4">
    <location>
        <begin position="392"/>
        <end position="404"/>
    </location>
</feature>
<feature type="compositionally biased region" description="Polar residues" evidence="4">
    <location>
        <begin position="186"/>
        <end position="204"/>
    </location>
</feature>
<dbReference type="SMART" id="SM00297">
    <property type="entry name" value="BROMO"/>
    <property type="match status" value="1"/>
</dbReference>
<dbReference type="STRING" id="35525.A0A0P4XX32"/>
<dbReference type="PRINTS" id="PR00503">
    <property type="entry name" value="BROMODOMAIN"/>
</dbReference>
<feature type="region of interest" description="Disordered" evidence="4">
    <location>
        <begin position="186"/>
        <end position="254"/>
    </location>
</feature>
<dbReference type="PANTHER" id="PTHR15398:SF4">
    <property type="entry name" value="BROMODOMAIN-CONTAINING PROTEIN 8 ISOFORM X1"/>
    <property type="match status" value="1"/>
</dbReference>
<dbReference type="InterPro" id="IPR001487">
    <property type="entry name" value="Bromodomain"/>
</dbReference>
<proteinExistence type="predicted"/>
<feature type="compositionally biased region" description="Acidic residues" evidence="4">
    <location>
        <begin position="607"/>
        <end position="618"/>
    </location>
</feature>
<evidence type="ECO:0000313" key="7">
    <source>
        <dbReference type="EMBL" id="KZS18695.1"/>
    </source>
</evidence>
<dbReference type="Pfam" id="PF00439">
    <property type="entry name" value="Bromodomain"/>
    <property type="match status" value="1"/>
</dbReference>
<protein>
    <submittedName>
        <fullName evidence="6">Bromodomain-containing protein</fullName>
    </submittedName>
</protein>
<feature type="region of interest" description="Disordered" evidence="4">
    <location>
        <begin position="270"/>
        <end position="299"/>
    </location>
</feature>
<evidence type="ECO:0000256" key="1">
    <source>
        <dbReference type="ARBA" id="ARBA00023117"/>
    </source>
</evidence>
<feature type="domain" description="Bromo" evidence="5">
    <location>
        <begin position="687"/>
        <end position="757"/>
    </location>
</feature>
<feature type="compositionally biased region" description="Polar residues" evidence="4">
    <location>
        <begin position="641"/>
        <end position="652"/>
    </location>
</feature>
<dbReference type="OrthoDB" id="1742084at2759"/>
<reference evidence="6" key="1">
    <citation type="submission" date="2015-10" db="EMBL/GenBank/DDBJ databases">
        <title>Daphnia magna gene sets from two clonal populations assembled and annotated with EvidentialGene.</title>
        <authorList>
            <person name="Gilbert D."/>
            <person name="Podicheti R."/>
            <person name="Orsini L."/>
            <person name="Colbourne J."/>
            <person name="Pfrender M."/>
        </authorList>
    </citation>
    <scope>NUCLEOTIDE SEQUENCE</scope>
</reference>
<reference evidence="7 8" key="3">
    <citation type="submission" date="2016-03" db="EMBL/GenBank/DDBJ databases">
        <title>EvidentialGene: Evidence-directed Construction of Genes on Genomes.</title>
        <authorList>
            <person name="Gilbert D.G."/>
            <person name="Choi J.-H."/>
            <person name="Mockaitis K."/>
            <person name="Colbourne J."/>
            <person name="Pfrender M."/>
        </authorList>
    </citation>
    <scope>NUCLEOTIDE SEQUENCE [LARGE SCALE GENOMIC DNA]</scope>
    <source>
        <strain evidence="7 8">Xinb3</strain>
        <tissue evidence="7">Complete organism</tissue>
    </source>
</reference>
<feature type="region of interest" description="Disordered" evidence="4">
    <location>
        <begin position="798"/>
        <end position="849"/>
    </location>
</feature>
<feature type="compositionally biased region" description="Polar residues" evidence="4">
    <location>
        <begin position="213"/>
        <end position="225"/>
    </location>
</feature>
<gene>
    <name evidence="7" type="ORF">APZ42_015226</name>
</gene>
<feature type="region of interest" description="Disordered" evidence="4">
    <location>
        <begin position="79"/>
        <end position="103"/>
    </location>
</feature>
<feature type="compositionally biased region" description="Basic residues" evidence="4">
    <location>
        <begin position="560"/>
        <end position="569"/>
    </location>
</feature>
<dbReference type="Gene3D" id="1.20.920.10">
    <property type="entry name" value="Bromodomain-like"/>
    <property type="match status" value="1"/>
</dbReference>
<evidence type="ECO:0000256" key="4">
    <source>
        <dbReference type="SAM" id="MobiDB-lite"/>
    </source>
</evidence>
<accession>A0A0P4XX32</accession>
<feature type="coiled-coil region" evidence="3">
    <location>
        <begin position="110"/>
        <end position="144"/>
    </location>
</feature>
<feature type="compositionally biased region" description="Basic and acidic residues" evidence="4">
    <location>
        <begin position="446"/>
        <end position="461"/>
    </location>
</feature>
<keyword evidence="1 2" id="KW-0103">Bromodomain</keyword>
<organism evidence="6">
    <name type="scientific">Daphnia magna</name>
    <dbReference type="NCBI Taxonomy" id="35525"/>
    <lineage>
        <taxon>Eukaryota</taxon>
        <taxon>Metazoa</taxon>
        <taxon>Ecdysozoa</taxon>
        <taxon>Arthropoda</taxon>
        <taxon>Crustacea</taxon>
        <taxon>Branchiopoda</taxon>
        <taxon>Diplostraca</taxon>
        <taxon>Cladocera</taxon>
        <taxon>Anomopoda</taxon>
        <taxon>Daphniidae</taxon>
        <taxon>Daphnia</taxon>
    </lineage>
</organism>
<feature type="compositionally biased region" description="Acidic residues" evidence="4">
    <location>
        <begin position="511"/>
        <end position="533"/>
    </location>
</feature>
<dbReference type="PROSITE" id="PS50014">
    <property type="entry name" value="BROMODOMAIN_2"/>
    <property type="match status" value="1"/>
</dbReference>
<dbReference type="AlphaFoldDB" id="A0A0P4XX32"/>
<feature type="compositionally biased region" description="Low complexity" evidence="4">
    <location>
        <begin position="653"/>
        <end position="665"/>
    </location>
</feature>
<dbReference type="EMBL" id="LRGB01000512">
    <property type="protein sequence ID" value="KZS18695.1"/>
    <property type="molecule type" value="Genomic_DNA"/>
</dbReference>
<evidence type="ECO:0000256" key="2">
    <source>
        <dbReference type="PROSITE-ProRule" id="PRU00035"/>
    </source>
</evidence>
<feature type="region of interest" description="Disordered" evidence="4">
    <location>
        <begin position="374"/>
        <end position="461"/>
    </location>
</feature>
<dbReference type="PANTHER" id="PTHR15398">
    <property type="entry name" value="BROMODOMAIN-CONTAINING PROTEIN 8"/>
    <property type="match status" value="1"/>
</dbReference>